<keyword evidence="1" id="KW-0378">Hydrolase</keyword>
<evidence type="ECO:0000256" key="3">
    <source>
        <dbReference type="SAM" id="SignalP"/>
    </source>
</evidence>
<dbReference type="PRINTS" id="PR00862">
    <property type="entry name" value="PROLIGOPTASE"/>
</dbReference>
<feature type="signal peptide" evidence="3">
    <location>
        <begin position="1"/>
        <end position="19"/>
    </location>
</feature>
<sequence length="674" mass="73914">MNLGALPLVVSLLTAQAPASVPPKAAQPQKTAPSQVPGIAPLPGQPNLWVSNVPQVPQELRQRMDQYLEARSASLVDVSNDGKQLLISTRFADTNQLHVVESPMGARTQLTFTDEPINQARFQPGNPQVIYYLQDKGGGEFFQVFQLDRRTGRSALLTDGKSRHENLRVSRDGRWLAYSGTGRNGKDADVYVAPTSDPRQARRITEAEGTWSPMEFSPDGSKLLVTQYRAVDDADLHAVDLKSGERRQLTPKEGKGSVNAAVFSQDGQSVYLVTDRYGDFNALYRLELAKAPLAEAPPSLTKSVQWNVVSLAMSPDGRRLAVGVNEEGYGRLYLLDTRTQALTPLDVPKGVVSTLRFPLERSDVLAFSLGDARSPLDAWTVDVKTRKTTRWTRSEVGGIDPALFVEPELVRYPSTDGVRVPAFLYKPKGLTGKAPVVVIFHGGPEAQSLPGFNNFAQFLTTEMGMAVLVPNVRGSDGYGKAYRAMDDGVKREQSLADIGATLDFIAAQKDLDASRVGVYGGSYGGYMTLASVAFYPERIKAAVDVVGISSLASFLQNTQAYRRDLRRAEYGDERDPEVRKVQERISPLNAVEKMRAALYVQQGANDPRVPQSEAEQIVQAVRKRSPDVWYMLATDEGHGFQKKDNRDYAQMTALMFFEKHLGTPGARGGASGSR</sequence>
<dbReference type="Pfam" id="PF00326">
    <property type="entry name" value="Peptidase_S9"/>
    <property type="match status" value="1"/>
</dbReference>
<dbReference type="SUPFAM" id="SSF53474">
    <property type="entry name" value="alpha/beta-Hydrolases"/>
    <property type="match status" value="1"/>
</dbReference>
<dbReference type="GO" id="GO:0006508">
    <property type="term" value="P:proteolysis"/>
    <property type="evidence" value="ECO:0007669"/>
    <property type="project" value="InterPro"/>
</dbReference>
<feature type="chain" id="PRO_5032766224" evidence="3">
    <location>
        <begin position="20"/>
        <end position="674"/>
    </location>
</feature>
<feature type="compositionally biased region" description="Low complexity" evidence="2">
    <location>
        <begin position="22"/>
        <end position="33"/>
    </location>
</feature>
<dbReference type="SUPFAM" id="SSF82171">
    <property type="entry name" value="DPP6 N-terminal domain-like"/>
    <property type="match status" value="1"/>
</dbReference>
<dbReference type="AlphaFoldDB" id="A0A848LKN5"/>
<dbReference type="PANTHER" id="PTHR42776:SF27">
    <property type="entry name" value="DIPEPTIDYL PEPTIDASE FAMILY MEMBER 6"/>
    <property type="match status" value="1"/>
</dbReference>
<accession>A0A848LKN5</accession>
<evidence type="ECO:0000256" key="2">
    <source>
        <dbReference type="SAM" id="MobiDB-lite"/>
    </source>
</evidence>
<keyword evidence="3" id="KW-0732">Signal</keyword>
<reference evidence="5 6" key="1">
    <citation type="submission" date="2020-04" db="EMBL/GenBank/DDBJ databases">
        <title>Draft genome of Pyxidicoccus fallax type strain.</title>
        <authorList>
            <person name="Whitworth D.E."/>
        </authorList>
    </citation>
    <scope>NUCLEOTIDE SEQUENCE [LARGE SCALE GENOMIC DNA]</scope>
    <source>
        <strain evidence="5 6">DSM 14698</strain>
    </source>
</reference>
<dbReference type="Proteomes" id="UP000518300">
    <property type="component" value="Unassembled WGS sequence"/>
</dbReference>
<dbReference type="Gene3D" id="3.40.50.1820">
    <property type="entry name" value="alpha/beta hydrolase"/>
    <property type="match status" value="1"/>
</dbReference>
<gene>
    <name evidence="5" type="ORF">HG543_25635</name>
</gene>
<dbReference type="GO" id="GO:0004252">
    <property type="term" value="F:serine-type endopeptidase activity"/>
    <property type="evidence" value="ECO:0007669"/>
    <property type="project" value="InterPro"/>
</dbReference>
<name>A0A848LKN5_9BACT</name>
<comment type="caution">
    <text evidence="5">The sequence shown here is derived from an EMBL/GenBank/DDBJ whole genome shotgun (WGS) entry which is preliminary data.</text>
</comment>
<organism evidence="5 6">
    <name type="scientific">Pyxidicoccus fallax</name>
    <dbReference type="NCBI Taxonomy" id="394095"/>
    <lineage>
        <taxon>Bacteria</taxon>
        <taxon>Pseudomonadati</taxon>
        <taxon>Myxococcota</taxon>
        <taxon>Myxococcia</taxon>
        <taxon>Myxococcales</taxon>
        <taxon>Cystobacterineae</taxon>
        <taxon>Myxococcaceae</taxon>
        <taxon>Pyxidicoccus</taxon>
    </lineage>
</organism>
<proteinExistence type="predicted"/>
<dbReference type="InterPro" id="IPR011042">
    <property type="entry name" value="6-blade_b-propeller_TolB-like"/>
</dbReference>
<feature type="domain" description="Peptidase S9 prolyl oligopeptidase catalytic" evidence="4">
    <location>
        <begin position="455"/>
        <end position="662"/>
    </location>
</feature>
<evidence type="ECO:0000313" key="6">
    <source>
        <dbReference type="Proteomes" id="UP000518300"/>
    </source>
</evidence>
<feature type="region of interest" description="Disordered" evidence="2">
    <location>
        <begin position="20"/>
        <end position="40"/>
    </location>
</feature>
<evidence type="ECO:0000256" key="1">
    <source>
        <dbReference type="ARBA" id="ARBA00022801"/>
    </source>
</evidence>
<keyword evidence="6" id="KW-1185">Reference proteome</keyword>
<protein>
    <submittedName>
        <fullName evidence="5">S9 family peptidase</fullName>
    </submittedName>
</protein>
<dbReference type="InterPro" id="IPR029058">
    <property type="entry name" value="AB_hydrolase_fold"/>
</dbReference>
<evidence type="ECO:0000313" key="5">
    <source>
        <dbReference type="EMBL" id="NMO18214.1"/>
    </source>
</evidence>
<evidence type="ECO:0000259" key="4">
    <source>
        <dbReference type="Pfam" id="PF00326"/>
    </source>
</evidence>
<dbReference type="InterPro" id="IPR001375">
    <property type="entry name" value="Peptidase_S9_cat"/>
</dbReference>
<dbReference type="Gene3D" id="2.120.10.30">
    <property type="entry name" value="TolB, C-terminal domain"/>
    <property type="match status" value="2"/>
</dbReference>
<dbReference type="InterPro" id="IPR002470">
    <property type="entry name" value="Peptidase_S9A"/>
</dbReference>
<dbReference type="EMBL" id="JABBJJ010000128">
    <property type="protein sequence ID" value="NMO18214.1"/>
    <property type="molecule type" value="Genomic_DNA"/>
</dbReference>
<dbReference type="RefSeq" id="WP_169347486.1">
    <property type="nucleotide sequence ID" value="NZ_JABBJJ010000128.1"/>
</dbReference>
<dbReference type="PANTHER" id="PTHR42776">
    <property type="entry name" value="SERINE PEPTIDASE S9 FAMILY MEMBER"/>
    <property type="match status" value="1"/>
</dbReference>